<evidence type="ECO:0000313" key="9">
    <source>
        <dbReference type="EMBL" id="TWH69506.1"/>
    </source>
</evidence>
<evidence type="ECO:0000256" key="6">
    <source>
        <dbReference type="SAM" id="Phobius"/>
    </source>
</evidence>
<dbReference type="InterPro" id="IPR050597">
    <property type="entry name" value="Cytochrome_c_Oxidase_Subunit"/>
</dbReference>
<dbReference type="PANTHER" id="PTHR33751">
    <property type="entry name" value="CBB3-TYPE CYTOCHROME C OXIDASE SUBUNIT FIXP"/>
    <property type="match status" value="1"/>
</dbReference>
<dbReference type="OrthoDB" id="9811281at2"/>
<dbReference type="GO" id="GO:0046872">
    <property type="term" value="F:metal ion binding"/>
    <property type="evidence" value="ECO:0007669"/>
    <property type="project" value="UniProtKB-KW"/>
</dbReference>
<proteinExistence type="predicted"/>
<keyword evidence="3 4" id="KW-0408">Iron</keyword>
<feature type="transmembrane region" description="Helical" evidence="6">
    <location>
        <begin position="263"/>
        <end position="281"/>
    </location>
</feature>
<evidence type="ECO:0000256" key="7">
    <source>
        <dbReference type="SAM" id="SignalP"/>
    </source>
</evidence>
<dbReference type="PROSITE" id="PS51007">
    <property type="entry name" value="CYTC"/>
    <property type="match status" value="1"/>
</dbReference>
<evidence type="ECO:0000256" key="1">
    <source>
        <dbReference type="ARBA" id="ARBA00022617"/>
    </source>
</evidence>
<accession>A0A562IFB1</accession>
<evidence type="ECO:0000256" key="4">
    <source>
        <dbReference type="PROSITE-ProRule" id="PRU00433"/>
    </source>
</evidence>
<protein>
    <submittedName>
        <fullName evidence="9">Ubiquinol-cytochrome c reductase cytochrome c subunit</fullName>
    </submittedName>
</protein>
<sequence length="286" mass="28803">MRRPAQHARMGPRPRRALAVGAVLLLAAGPSALAAAPGPGPSALAAAPRPYSAAHAVASRPGGTPSGAVASSGPGDRGTQLYLQNCASCHGPRGQGAQRGPSLVGVGAANVDFQLSTGRMPASHEVQQAPRRRPVFSAEDIAAIVEHVGTFGGGGPAIPRVAPGNMPAGREVFAANCAPCHGAAGAGAVLTNGWVAPPLYESTAVQVAEAVRVGPGLMPAFPSQVLSDAQVDDLAAYVRQLRGERLDRGGHPLGRLGPSTEGLVAWLVTLALLVGAVRWLGSRAGQ</sequence>
<evidence type="ECO:0000259" key="8">
    <source>
        <dbReference type="PROSITE" id="PS51007"/>
    </source>
</evidence>
<dbReference type="EMBL" id="VLKE01000001">
    <property type="protein sequence ID" value="TWH69506.1"/>
    <property type="molecule type" value="Genomic_DNA"/>
</dbReference>
<comment type="caution">
    <text evidence="9">The sequence shown here is derived from an EMBL/GenBank/DDBJ whole genome shotgun (WGS) entry which is preliminary data.</text>
</comment>
<dbReference type="AlphaFoldDB" id="A0A562IFB1"/>
<gene>
    <name evidence="9" type="ORF">JD77_04516</name>
</gene>
<dbReference type="SUPFAM" id="SSF46626">
    <property type="entry name" value="Cytochrome c"/>
    <property type="match status" value="2"/>
</dbReference>
<evidence type="ECO:0000256" key="5">
    <source>
        <dbReference type="SAM" id="MobiDB-lite"/>
    </source>
</evidence>
<dbReference type="Pfam" id="PF13442">
    <property type="entry name" value="Cytochrome_CBB3"/>
    <property type="match status" value="2"/>
</dbReference>
<dbReference type="Gene3D" id="1.10.760.10">
    <property type="entry name" value="Cytochrome c-like domain"/>
    <property type="match status" value="2"/>
</dbReference>
<keyword evidence="6" id="KW-0472">Membrane</keyword>
<name>A0A562IFB1_MICOL</name>
<dbReference type="PANTHER" id="PTHR33751:SF13">
    <property type="entry name" value="CYTOCHROME BC1 COMPLEX CYTOCHROME C SUBUNIT"/>
    <property type="match status" value="1"/>
</dbReference>
<reference evidence="9 10" key="1">
    <citation type="submission" date="2019-07" db="EMBL/GenBank/DDBJ databases">
        <title>R&amp;d 2014.</title>
        <authorList>
            <person name="Klenk H.-P."/>
        </authorList>
    </citation>
    <scope>NUCLEOTIDE SEQUENCE [LARGE SCALE GENOMIC DNA]</scope>
    <source>
        <strain evidence="9 10">DSM 43868</strain>
    </source>
</reference>
<dbReference type="InterPro" id="IPR009056">
    <property type="entry name" value="Cyt_c-like_dom"/>
</dbReference>
<dbReference type="GO" id="GO:0009055">
    <property type="term" value="F:electron transfer activity"/>
    <property type="evidence" value="ECO:0007669"/>
    <property type="project" value="InterPro"/>
</dbReference>
<organism evidence="9 10">
    <name type="scientific">Micromonospora olivasterospora</name>
    <dbReference type="NCBI Taxonomy" id="1880"/>
    <lineage>
        <taxon>Bacteria</taxon>
        <taxon>Bacillati</taxon>
        <taxon>Actinomycetota</taxon>
        <taxon>Actinomycetes</taxon>
        <taxon>Micromonosporales</taxon>
        <taxon>Micromonosporaceae</taxon>
        <taxon>Micromonospora</taxon>
    </lineage>
</organism>
<dbReference type="GO" id="GO:0020037">
    <property type="term" value="F:heme binding"/>
    <property type="evidence" value="ECO:0007669"/>
    <property type="project" value="InterPro"/>
</dbReference>
<evidence type="ECO:0000256" key="2">
    <source>
        <dbReference type="ARBA" id="ARBA00022723"/>
    </source>
</evidence>
<dbReference type="InterPro" id="IPR036909">
    <property type="entry name" value="Cyt_c-like_dom_sf"/>
</dbReference>
<keyword evidence="6" id="KW-1133">Transmembrane helix</keyword>
<feature type="region of interest" description="Disordered" evidence="5">
    <location>
        <begin position="56"/>
        <end position="76"/>
    </location>
</feature>
<keyword evidence="1 4" id="KW-0349">Heme</keyword>
<feature type="domain" description="Cytochrome c" evidence="8">
    <location>
        <begin position="73"/>
        <end position="242"/>
    </location>
</feature>
<dbReference type="Proteomes" id="UP000319825">
    <property type="component" value="Unassembled WGS sequence"/>
</dbReference>
<feature type="chain" id="PRO_5038774474" evidence="7">
    <location>
        <begin position="35"/>
        <end position="286"/>
    </location>
</feature>
<keyword evidence="10" id="KW-1185">Reference proteome</keyword>
<feature type="signal peptide" evidence="7">
    <location>
        <begin position="1"/>
        <end position="34"/>
    </location>
</feature>
<evidence type="ECO:0000313" key="10">
    <source>
        <dbReference type="Proteomes" id="UP000319825"/>
    </source>
</evidence>
<evidence type="ECO:0000256" key="3">
    <source>
        <dbReference type="ARBA" id="ARBA00023004"/>
    </source>
</evidence>
<keyword evidence="6" id="KW-0812">Transmembrane</keyword>
<keyword evidence="7" id="KW-0732">Signal</keyword>
<keyword evidence="2 4" id="KW-0479">Metal-binding</keyword>